<evidence type="ECO:0000256" key="2">
    <source>
        <dbReference type="RuleBase" id="RU362080"/>
    </source>
</evidence>
<evidence type="ECO:0000256" key="1">
    <source>
        <dbReference type="ARBA" id="ARBA00009981"/>
    </source>
</evidence>
<dbReference type="RefSeq" id="WP_109764632.1">
    <property type="nucleotide sequence ID" value="NZ_QGGU01000011.1"/>
</dbReference>
<dbReference type="InterPro" id="IPR036165">
    <property type="entry name" value="YefM-like_sf"/>
</dbReference>
<dbReference type="Proteomes" id="UP000245790">
    <property type="component" value="Unassembled WGS sequence"/>
</dbReference>
<name>A0A316FEU1_9GAMM</name>
<proteinExistence type="inferred from homology"/>
<keyword evidence="4" id="KW-1185">Reference proteome</keyword>
<dbReference type="OrthoDB" id="5297687at2"/>
<dbReference type="AlphaFoldDB" id="A0A316FEU1"/>
<evidence type="ECO:0000313" key="3">
    <source>
        <dbReference type="EMBL" id="PWK47384.1"/>
    </source>
</evidence>
<organism evidence="3 4">
    <name type="scientific">Pleionea mediterranea</name>
    <dbReference type="NCBI Taxonomy" id="523701"/>
    <lineage>
        <taxon>Bacteria</taxon>
        <taxon>Pseudomonadati</taxon>
        <taxon>Pseudomonadota</taxon>
        <taxon>Gammaproteobacteria</taxon>
        <taxon>Oceanospirillales</taxon>
        <taxon>Pleioneaceae</taxon>
        <taxon>Pleionea</taxon>
    </lineage>
</organism>
<dbReference type="Pfam" id="PF02604">
    <property type="entry name" value="PhdYeFM_antitox"/>
    <property type="match status" value="1"/>
</dbReference>
<sequence length="85" mass="9465">MATIEILTDRIMPISDVKKNPMSLAESTKEKAVAVLNRNKPVMYCLSPEAFESMLDQIEDAKLAKLALERLNDGQKSVSVDLDEL</sequence>
<dbReference type="EMBL" id="QGGU01000011">
    <property type="protein sequence ID" value="PWK47384.1"/>
    <property type="molecule type" value="Genomic_DNA"/>
</dbReference>
<evidence type="ECO:0000313" key="4">
    <source>
        <dbReference type="Proteomes" id="UP000245790"/>
    </source>
</evidence>
<comment type="similarity">
    <text evidence="1 2">Belongs to the phD/YefM antitoxin family.</text>
</comment>
<dbReference type="InterPro" id="IPR006442">
    <property type="entry name" value="Antitoxin_Phd/YefM"/>
</dbReference>
<comment type="function">
    <text evidence="2">Antitoxin component of a type II toxin-antitoxin (TA) system.</text>
</comment>
<accession>A0A316FEU1</accession>
<gene>
    <name evidence="3" type="ORF">C8D97_111129</name>
</gene>
<comment type="caution">
    <text evidence="3">The sequence shown here is derived from an EMBL/GenBank/DDBJ whole genome shotgun (WGS) entry which is preliminary data.</text>
</comment>
<reference evidence="3 4" key="1">
    <citation type="submission" date="2018-05" db="EMBL/GenBank/DDBJ databases">
        <title>Genomic Encyclopedia of Type Strains, Phase IV (KMG-IV): sequencing the most valuable type-strain genomes for metagenomic binning, comparative biology and taxonomic classification.</title>
        <authorList>
            <person name="Goeker M."/>
        </authorList>
    </citation>
    <scope>NUCLEOTIDE SEQUENCE [LARGE SCALE GENOMIC DNA]</scope>
    <source>
        <strain evidence="3 4">DSM 25350</strain>
    </source>
</reference>
<protein>
    <recommendedName>
        <fullName evidence="2">Antitoxin</fullName>
    </recommendedName>
</protein>
<dbReference type="SUPFAM" id="SSF143120">
    <property type="entry name" value="YefM-like"/>
    <property type="match status" value="1"/>
</dbReference>